<dbReference type="Proteomes" id="UP000308149">
    <property type="component" value="Chromosome"/>
</dbReference>
<dbReference type="GO" id="GO:0071732">
    <property type="term" value="P:cellular response to nitric oxide"/>
    <property type="evidence" value="ECO:0007669"/>
    <property type="project" value="UniProtKB-ARBA"/>
</dbReference>
<dbReference type="InterPro" id="IPR000014">
    <property type="entry name" value="PAS"/>
</dbReference>
<evidence type="ECO:0000256" key="2">
    <source>
        <dbReference type="ARBA" id="ARBA00012282"/>
    </source>
</evidence>
<keyword evidence="10" id="KW-1185">Reference proteome</keyword>
<dbReference type="InterPro" id="IPR035965">
    <property type="entry name" value="PAS-like_dom_sf"/>
</dbReference>
<dbReference type="EMBL" id="CP040871">
    <property type="protein sequence ID" value="QDA57785.1"/>
    <property type="molecule type" value="Genomic_DNA"/>
</dbReference>
<dbReference type="SMART" id="SM00052">
    <property type="entry name" value="EAL"/>
    <property type="match status" value="1"/>
</dbReference>
<comment type="cofactor">
    <cofactor evidence="1">
        <name>Mg(2+)</name>
        <dbReference type="ChEBI" id="CHEBI:18420"/>
    </cofactor>
</comment>
<dbReference type="RefSeq" id="WP_139716836.1">
    <property type="nucleotide sequence ID" value="NZ_CP040871.1"/>
</dbReference>
<sequence>MPSSHYMALLLALLVLLLAGVLLAGHRRRERDQREHLRAMREREEKLRLSLWASNELYWQYDLERHELEKVQIEPGRSDDLDVQVDLDTDHQIHPDDVQPVLQRLRAYVTGHAPMFLSEHRIHDEQGGWQWVRARGRAVARDDNGRITKIAGTARNVTANRAQERERRIATEVTRHMVEAVVVLDEEFHFVTVNPAFTRMSGYEAEDVVGKDASLTNSEQHDAAFYEQSRKAMREEGHWDSEMWQRRKDGREFLCAVRTHAILEPGTQRRLYVLVATDITDRRRIEQELRYLANYDTLTNLPNRTLLAERLSRAIVRARRQGTCVALLFLDLDRFKDINDSLGHATGDRILRMAAQRLQQAAGATHTVARIGGDEFTVVLEDLAHAGEADACAQRVIDAFDEPMLIDDRQEIVITPSIGISLYPDHAQVPTDLLKHADTAMYQAKAAGRHTFMRYTESMDSNSRRRAGLVASLRRAIERDELRLAYQPQLSLADGRIRCVEALLRWHSSEHGEVPPAQFIPLAEESGMIVAIGEWVLREACNTLSDWQRQGLDDISIAVNVSATQLLHSDLPRTVERILRETGVDPGQLELELTESVLMAKADLAAERLQFFRRIGVSIAVDDFGTGYSSLAYLRRLPITTLKIDKAFIDDLGRPGDTEDAAITTTVIAMARSLGLNVVAEGVETAEQLAFLRQHRCDVVQGYWLSPPLQARQCLEFVHGWPEREGSAMRAAAEEGATHATP</sequence>
<dbReference type="InterPro" id="IPR043128">
    <property type="entry name" value="Rev_trsase/Diguanyl_cyclase"/>
</dbReference>
<dbReference type="InterPro" id="IPR000160">
    <property type="entry name" value="GGDEF_dom"/>
</dbReference>
<dbReference type="InterPro" id="IPR001610">
    <property type="entry name" value="PAC"/>
</dbReference>
<feature type="domain" description="GGDEF" evidence="8">
    <location>
        <begin position="323"/>
        <end position="457"/>
    </location>
</feature>
<accession>A0A5B7ZSX1</accession>
<dbReference type="InterPro" id="IPR013655">
    <property type="entry name" value="PAS_fold_3"/>
</dbReference>
<dbReference type="SUPFAM" id="SSF55073">
    <property type="entry name" value="Nucleotide cyclase"/>
    <property type="match status" value="1"/>
</dbReference>
<dbReference type="NCBIfam" id="TIGR00229">
    <property type="entry name" value="sensory_box"/>
    <property type="match status" value="1"/>
</dbReference>
<dbReference type="InterPro" id="IPR035919">
    <property type="entry name" value="EAL_sf"/>
</dbReference>
<dbReference type="Gene3D" id="3.30.450.20">
    <property type="entry name" value="PAS domain"/>
    <property type="match status" value="2"/>
</dbReference>
<evidence type="ECO:0000313" key="10">
    <source>
        <dbReference type="Proteomes" id="UP000308149"/>
    </source>
</evidence>
<dbReference type="InterPro" id="IPR000700">
    <property type="entry name" value="PAS-assoc_C"/>
</dbReference>
<comment type="catalytic activity">
    <reaction evidence="4">
        <text>3',3'-c-di-GMP + H2O = 5'-phosphoguanylyl(3'-&gt;5')guanosine + H(+)</text>
        <dbReference type="Rhea" id="RHEA:24902"/>
        <dbReference type="ChEBI" id="CHEBI:15377"/>
        <dbReference type="ChEBI" id="CHEBI:15378"/>
        <dbReference type="ChEBI" id="CHEBI:58754"/>
        <dbReference type="ChEBI" id="CHEBI:58805"/>
        <dbReference type="EC" id="3.1.4.52"/>
    </reaction>
    <physiologicalReaction direction="left-to-right" evidence="4">
        <dbReference type="Rhea" id="RHEA:24903"/>
    </physiologicalReaction>
</comment>
<dbReference type="FunFam" id="3.30.70.270:FF:000001">
    <property type="entry name" value="Diguanylate cyclase domain protein"/>
    <property type="match status" value="1"/>
</dbReference>
<dbReference type="AlphaFoldDB" id="A0A5B7ZSX1"/>
<evidence type="ECO:0000259" key="7">
    <source>
        <dbReference type="PROSITE" id="PS50883"/>
    </source>
</evidence>
<evidence type="ECO:0000313" key="9">
    <source>
        <dbReference type="EMBL" id="QDA57785.1"/>
    </source>
</evidence>
<evidence type="ECO:0000256" key="1">
    <source>
        <dbReference type="ARBA" id="ARBA00001946"/>
    </source>
</evidence>
<dbReference type="GO" id="GO:0071111">
    <property type="term" value="F:cyclic-guanylate-specific phosphodiesterase activity"/>
    <property type="evidence" value="ECO:0007669"/>
    <property type="project" value="UniProtKB-EC"/>
</dbReference>
<dbReference type="NCBIfam" id="TIGR00254">
    <property type="entry name" value="GGDEF"/>
    <property type="match status" value="1"/>
</dbReference>
<dbReference type="Pfam" id="PF08447">
    <property type="entry name" value="PAS_3"/>
    <property type="match status" value="1"/>
</dbReference>
<dbReference type="PROSITE" id="PS50883">
    <property type="entry name" value="EAL"/>
    <property type="match status" value="1"/>
</dbReference>
<dbReference type="SUPFAM" id="SSF55785">
    <property type="entry name" value="PYP-like sensor domain (PAS domain)"/>
    <property type="match status" value="2"/>
</dbReference>
<dbReference type="SMART" id="SM00086">
    <property type="entry name" value="PAC"/>
    <property type="match status" value="2"/>
</dbReference>
<dbReference type="CDD" id="cd01949">
    <property type="entry name" value="GGDEF"/>
    <property type="match status" value="1"/>
</dbReference>
<dbReference type="InterPro" id="IPR001633">
    <property type="entry name" value="EAL_dom"/>
</dbReference>
<feature type="domain" description="PAC" evidence="6">
    <location>
        <begin position="116"/>
        <end position="169"/>
    </location>
</feature>
<dbReference type="Pfam" id="PF13426">
    <property type="entry name" value="PAS_9"/>
    <property type="match status" value="1"/>
</dbReference>
<dbReference type="PROSITE" id="PS50113">
    <property type="entry name" value="PAC"/>
    <property type="match status" value="2"/>
</dbReference>
<evidence type="ECO:0000259" key="6">
    <source>
        <dbReference type="PROSITE" id="PS50113"/>
    </source>
</evidence>
<dbReference type="CDD" id="cd00130">
    <property type="entry name" value="PAS"/>
    <property type="match status" value="1"/>
</dbReference>
<organism evidence="9 10">
    <name type="scientific">Thermomonas aquatica</name>
    <dbReference type="NCBI Taxonomy" id="2202149"/>
    <lineage>
        <taxon>Bacteria</taxon>
        <taxon>Pseudomonadati</taxon>
        <taxon>Pseudomonadota</taxon>
        <taxon>Gammaproteobacteria</taxon>
        <taxon>Lysobacterales</taxon>
        <taxon>Lysobacteraceae</taxon>
        <taxon>Thermomonas</taxon>
    </lineage>
</organism>
<dbReference type="PANTHER" id="PTHR44757:SF2">
    <property type="entry name" value="BIOFILM ARCHITECTURE MAINTENANCE PROTEIN MBAA"/>
    <property type="match status" value="1"/>
</dbReference>
<dbReference type="CDD" id="cd01948">
    <property type="entry name" value="EAL"/>
    <property type="match status" value="1"/>
</dbReference>
<keyword evidence="3" id="KW-0973">c-di-GMP</keyword>
<dbReference type="KEGG" id="thes:FHQ07_10955"/>
<dbReference type="Pfam" id="PF00990">
    <property type="entry name" value="GGDEF"/>
    <property type="match status" value="1"/>
</dbReference>
<dbReference type="PROSITE" id="PS50887">
    <property type="entry name" value="GGDEF"/>
    <property type="match status" value="1"/>
</dbReference>
<dbReference type="EC" id="3.1.4.52" evidence="2"/>
<dbReference type="Pfam" id="PF00563">
    <property type="entry name" value="EAL"/>
    <property type="match status" value="1"/>
</dbReference>
<feature type="domain" description="EAL" evidence="7">
    <location>
        <begin position="466"/>
        <end position="722"/>
    </location>
</feature>
<dbReference type="FunFam" id="3.20.20.450:FF:000001">
    <property type="entry name" value="Cyclic di-GMP phosphodiesterase yahA"/>
    <property type="match status" value="1"/>
</dbReference>
<protein>
    <recommendedName>
        <fullName evidence="2">cyclic-guanylate-specific phosphodiesterase</fullName>
        <ecNumber evidence="2">3.1.4.52</ecNumber>
    </recommendedName>
</protein>
<dbReference type="Gene3D" id="3.20.20.450">
    <property type="entry name" value="EAL domain"/>
    <property type="match status" value="1"/>
</dbReference>
<dbReference type="OrthoDB" id="197861at2"/>
<dbReference type="InterPro" id="IPR029787">
    <property type="entry name" value="Nucleotide_cyclase"/>
</dbReference>
<dbReference type="SMART" id="SM00267">
    <property type="entry name" value="GGDEF"/>
    <property type="match status" value="1"/>
</dbReference>
<dbReference type="InterPro" id="IPR052155">
    <property type="entry name" value="Biofilm_reg_signaling"/>
</dbReference>
<gene>
    <name evidence="9" type="ORF">FHQ07_10955</name>
</gene>
<feature type="domain" description="PAC" evidence="6">
    <location>
        <begin position="239"/>
        <end position="291"/>
    </location>
</feature>
<dbReference type="PROSITE" id="PS50112">
    <property type="entry name" value="PAS"/>
    <property type="match status" value="1"/>
</dbReference>
<reference evidence="9 10" key="1">
    <citation type="submission" date="2019-06" db="EMBL/GenBank/DDBJ databases">
        <title>Thermomonas aquatica sp. nov., isolated from an industrial wastewater treatment plant.</title>
        <authorList>
            <person name="Jeon J.H."/>
            <person name="Park D.-S."/>
        </authorList>
    </citation>
    <scope>NUCLEOTIDE SEQUENCE [LARGE SCALE GENOMIC DNA]</scope>
    <source>
        <strain evidence="9 10">SY21</strain>
    </source>
</reference>
<name>A0A5B7ZSX1_9GAMM</name>
<feature type="domain" description="PAS" evidence="5">
    <location>
        <begin position="165"/>
        <end position="236"/>
    </location>
</feature>
<evidence type="ECO:0000259" key="5">
    <source>
        <dbReference type="PROSITE" id="PS50112"/>
    </source>
</evidence>
<evidence type="ECO:0000256" key="3">
    <source>
        <dbReference type="ARBA" id="ARBA00022636"/>
    </source>
</evidence>
<evidence type="ECO:0000259" key="8">
    <source>
        <dbReference type="PROSITE" id="PS50887"/>
    </source>
</evidence>
<dbReference type="SUPFAM" id="SSF141868">
    <property type="entry name" value="EAL domain-like"/>
    <property type="match status" value="1"/>
</dbReference>
<evidence type="ECO:0000256" key="4">
    <source>
        <dbReference type="ARBA" id="ARBA00051114"/>
    </source>
</evidence>
<dbReference type="PANTHER" id="PTHR44757">
    <property type="entry name" value="DIGUANYLATE CYCLASE DGCP"/>
    <property type="match status" value="1"/>
</dbReference>
<proteinExistence type="predicted"/>
<dbReference type="Gene3D" id="3.30.70.270">
    <property type="match status" value="1"/>
</dbReference>
<dbReference type="SMART" id="SM00091">
    <property type="entry name" value="PAS"/>
    <property type="match status" value="1"/>
</dbReference>